<evidence type="ECO:0000313" key="3">
    <source>
        <dbReference type="Proteomes" id="UP000887540"/>
    </source>
</evidence>
<accession>A0A914CB12</accession>
<proteinExistence type="predicted"/>
<evidence type="ECO:0000256" key="1">
    <source>
        <dbReference type="SAM" id="Coils"/>
    </source>
</evidence>
<feature type="region of interest" description="Disordered" evidence="2">
    <location>
        <begin position="156"/>
        <end position="198"/>
    </location>
</feature>
<feature type="coiled-coil region" evidence="1">
    <location>
        <begin position="76"/>
        <end position="103"/>
    </location>
</feature>
<keyword evidence="1" id="KW-0175">Coiled coil</keyword>
<feature type="compositionally biased region" description="Polar residues" evidence="2">
    <location>
        <begin position="157"/>
        <end position="171"/>
    </location>
</feature>
<reference evidence="4" key="1">
    <citation type="submission" date="2022-11" db="UniProtKB">
        <authorList>
            <consortium name="WormBaseParasite"/>
        </authorList>
    </citation>
    <scope>IDENTIFICATION</scope>
</reference>
<evidence type="ECO:0000313" key="4">
    <source>
        <dbReference type="WBParaSite" id="ACRNAN_Path_726.g2751.t1"/>
    </source>
</evidence>
<organism evidence="3 4">
    <name type="scientific">Acrobeloides nanus</name>
    <dbReference type="NCBI Taxonomy" id="290746"/>
    <lineage>
        <taxon>Eukaryota</taxon>
        <taxon>Metazoa</taxon>
        <taxon>Ecdysozoa</taxon>
        <taxon>Nematoda</taxon>
        <taxon>Chromadorea</taxon>
        <taxon>Rhabditida</taxon>
        <taxon>Tylenchina</taxon>
        <taxon>Cephalobomorpha</taxon>
        <taxon>Cephaloboidea</taxon>
        <taxon>Cephalobidae</taxon>
        <taxon>Acrobeloides</taxon>
    </lineage>
</organism>
<evidence type="ECO:0000256" key="2">
    <source>
        <dbReference type="SAM" id="MobiDB-lite"/>
    </source>
</evidence>
<dbReference type="AlphaFoldDB" id="A0A914CB12"/>
<name>A0A914CB12_9BILA</name>
<dbReference type="WBParaSite" id="ACRNAN_Path_726.g2751.t1">
    <property type="protein sequence ID" value="ACRNAN_Path_726.g2751.t1"/>
    <property type="gene ID" value="ACRNAN_Path_726.g2751"/>
</dbReference>
<sequence>MQNWLLKGYFKLDLQARPVNSKVFVSLEELIKRNGAKTPFIQKSDWAPKPKNTNKSDENQYDNQLQFIINKLLEMDKRHNENIKEIRQVLQRQNERIAALQIEWVVMKNKFEKHDCTCSLNEKSKEGEKKEEKENLYLNKEKDEKNLYLNKEKNNNALQNCQTSNGDVENQLSDEYSEDEEKSSGFEDNRTNSSTPTTVEHPKYQVLATKSFCSNGCSYYLNLKMSGTNDIFATAHMFCSKSNIKREFTMKIDAVEQMAEIFENLADLITKNLDPVMAQSNKTKTLIEYLPNETKQKLKLFSWGNVQENSVAKPIEQQENVEIKFEKQFTSFHWKYMIKAIDNGQLCKKSIIVICKHIKNKQSSIEFSYDGVLEFNEMLKEILKVYYESSDKKNSNPILKSTNKYSALKSMNN</sequence>
<keyword evidence="3" id="KW-1185">Reference proteome</keyword>
<protein>
    <submittedName>
        <fullName evidence="4">Uncharacterized protein</fullName>
    </submittedName>
</protein>
<dbReference type="Proteomes" id="UP000887540">
    <property type="component" value="Unplaced"/>
</dbReference>